<dbReference type="Proteomes" id="UP000298058">
    <property type="component" value="Unassembled WGS sequence"/>
</dbReference>
<feature type="transmembrane region" description="Helical" evidence="1">
    <location>
        <begin position="61"/>
        <end position="81"/>
    </location>
</feature>
<comment type="caution">
    <text evidence="2">The sequence shown here is derived from an EMBL/GenBank/DDBJ whole genome shotgun (WGS) entry which is preliminary data.</text>
</comment>
<name>A0A4R9M3L4_9LEPT</name>
<dbReference type="AlphaFoldDB" id="A0A4R9M3L4"/>
<reference evidence="2" key="1">
    <citation type="journal article" date="2019" name="PLoS Negl. Trop. Dis.">
        <title>Revisiting the worldwide diversity of Leptospira species in the environment.</title>
        <authorList>
            <person name="Vincent A.T."/>
            <person name="Schiettekatte O."/>
            <person name="Bourhy P."/>
            <person name="Veyrier F.J."/>
            <person name="Picardeau M."/>
        </authorList>
    </citation>
    <scope>NUCLEOTIDE SEQUENCE [LARGE SCALE GENOMIC DNA]</scope>
    <source>
        <strain evidence="2">201300427</strain>
    </source>
</reference>
<proteinExistence type="predicted"/>
<keyword evidence="1" id="KW-1133">Transmembrane helix</keyword>
<keyword evidence="1" id="KW-0472">Membrane</keyword>
<accession>A0A4R9M3L4</accession>
<sequence length="161" mass="18541">MKPWIKITFRFLSSHLFSYLVVSIPYYNLVMKDYYVGENSVFSKFLITEANVSEWATAMKLLFPFQILHALCFVVLLLLVFDWFQKQSFAKQFFFLFWIKSILGGIATIAPSPGTLEGILFFHPMITAKIHSLVALEILVQGALTAFIFTLWNRKVDGGNR</sequence>
<keyword evidence="1" id="KW-0812">Transmembrane</keyword>
<organism evidence="2 3">
    <name type="scientific">Leptospira idonii</name>
    <dbReference type="NCBI Taxonomy" id="1193500"/>
    <lineage>
        <taxon>Bacteria</taxon>
        <taxon>Pseudomonadati</taxon>
        <taxon>Spirochaetota</taxon>
        <taxon>Spirochaetia</taxon>
        <taxon>Leptospirales</taxon>
        <taxon>Leptospiraceae</taxon>
        <taxon>Leptospira</taxon>
    </lineage>
</organism>
<gene>
    <name evidence="2" type="ORF">EHS15_06620</name>
</gene>
<evidence type="ECO:0000313" key="3">
    <source>
        <dbReference type="Proteomes" id="UP000298058"/>
    </source>
</evidence>
<feature type="transmembrane region" description="Helical" evidence="1">
    <location>
        <begin position="130"/>
        <end position="152"/>
    </location>
</feature>
<evidence type="ECO:0000313" key="2">
    <source>
        <dbReference type="EMBL" id="TGN19869.1"/>
    </source>
</evidence>
<keyword evidence="3" id="KW-1185">Reference proteome</keyword>
<evidence type="ECO:0000256" key="1">
    <source>
        <dbReference type="SAM" id="Phobius"/>
    </source>
</evidence>
<dbReference type="OrthoDB" id="341230at2"/>
<protein>
    <submittedName>
        <fullName evidence="2">Uncharacterized protein</fullName>
    </submittedName>
</protein>
<dbReference type="EMBL" id="RQHW01000023">
    <property type="protein sequence ID" value="TGN19869.1"/>
    <property type="molecule type" value="Genomic_DNA"/>
</dbReference>
<feature type="transmembrane region" description="Helical" evidence="1">
    <location>
        <begin position="93"/>
        <end position="110"/>
    </location>
</feature>
<dbReference type="RefSeq" id="WP_135759771.1">
    <property type="nucleotide sequence ID" value="NZ_RQHW01000023.1"/>
</dbReference>
<feature type="transmembrane region" description="Helical" evidence="1">
    <location>
        <begin position="7"/>
        <end position="27"/>
    </location>
</feature>